<dbReference type="eggNOG" id="ENOG5032ZMS">
    <property type="taxonomic scope" value="Bacteria"/>
</dbReference>
<accession>S7VKT3</accession>
<organism evidence="1 2">
    <name type="scientific">Winogradskyella psychrotolerans RS-3</name>
    <dbReference type="NCBI Taxonomy" id="641526"/>
    <lineage>
        <taxon>Bacteria</taxon>
        <taxon>Pseudomonadati</taxon>
        <taxon>Bacteroidota</taxon>
        <taxon>Flavobacteriia</taxon>
        <taxon>Flavobacteriales</taxon>
        <taxon>Flavobacteriaceae</taxon>
        <taxon>Winogradskyella</taxon>
    </lineage>
</organism>
<dbReference type="AlphaFoldDB" id="S7VKT3"/>
<name>S7VKT3_9FLAO</name>
<gene>
    <name evidence="1" type="ORF">ADIWIN_3412</name>
</gene>
<reference evidence="1 2" key="1">
    <citation type="journal article" date="2013" name="Genome Announc.">
        <title>Draft Genome Sequence of Winogradskyella psychrotolerans RS-3T, Isolated from the Marine Transect of Kongsfjorden, Ny-Alesund, Svalbard, Arctic Ocean.</title>
        <authorList>
            <person name="Kumar Pinnaka A."/>
            <person name="Ara S."/>
            <person name="Singh A."/>
            <person name="Shivaji S."/>
        </authorList>
    </citation>
    <scope>NUCLEOTIDE SEQUENCE [LARGE SCALE GENOMIC DNA]</scope>
    <source>
        <strain evidence="1 2">RS-3</strain>
    </source>
</reference>
<keyword evidence="2" id="KW-1185">Reference proteome</keyword>
<protein>
    <submittedName>
        <fullName evidence="1">Uncharacterized protein</fullName>
    </submittedName>
</protein>
<evidence type="ECO:0000313" key="1">
    <source>
        <dbReference type="EMBL" id="EPR70765.1"/>
    </source>
</evidence>
<proteinExistence type="predicted"/>
<comment type="caution">
    <text evidence="1">The sequence shown here is derived from an EMBL/GenBank/DDBJ whole genome shotgun (WGS) entry which is preliminary data.</text>
</comment>
<sequence length="80" mass="9338">MQHKQELAWAIKKDRDAFNFLIKSGKQRLNKGRISGAYSEFKLAYAIKPKDKELNQLLLDTLGILCLDYDRHCDDLLKLE</sequence>
<evidence type="ECO:0000313" key="2">
    <source>
        <dbReference type="Proteomes" id="UP000014962"/>
    </source>
</evidence>
<dbReference type="Proteomes" id="UP000014962">
    <property type="component" value="Unassembled WGS sequence"/>
</dbReference>
<dbReference type="EMBL" id="ATMR01000176">
    <property type="protein sequence ID" value="EPR70765.1"/>
    <property type="molecule type" value="Genomic_DNA"/>
</dbReference>